<comment type="caution">
    <text evidence="2">The sequence shown here is derived from an EMBL/GenBank/DDBJ whole genome shotgun (WGS) entry which is preliminary data.</text>
</comment>
<dbReference type="RefSeq" id="WP_379788111.1">
    <property type="nucleotide sequence ID" value="NZ_JBHSHL010000020.1"/>
</dbReference>
<feature type="domain" description="Methyltransferase small" evidence="1">
    <location>
        <begin position="38"/>
        <end position="135"/>
    </location>
</feature>
<dbReference type="EMBL" id="JBHSHL010000020">
    <property type="protein sequence ID" value="MFC4804600.1"/>
    <property type="molecule type" value="Genomic_DNA"/>
</dbReference>
<sequence>MNIIEEVVLSQTQRVDDLGVCSLKIIQDKSGFCFGVDAVLLANFTKMRKGYIGADLGTGTGIIPLLLLGKSEVAKIYAFEIQEEVASMARKSFELNSLEDRAEVICDNLKRVADYLEPSSLDFVVSNPPYMKADGMQNTNEKKRISRHEVACTLEDVFVSASYLLKEQRSFYLVHRPNRLCDIFELSRKYSLEPKEMRFIYPYPGKAANLLLLKMVKNGRPDLKMLPPLYLYDENRMENEELQSIYYSTGLEEE</sequence>
<dbReference type="Gene3D" id="3.40.50.150">
    <property type="entry name" value="Vaccinia Virus protein VP39"/>
    <property type="match status" value="1"/>
</dbReference>
<evidence type="ECO:0000259" key="1">
    <source>
        <dbReference type="Pfam" id="PF05175"/>
    </source>
</evidence>
<keyword evidence="2" id="KW-0808">Transferase</keyword>
<dbReference type="PROSITE" id="PS00092">
    <property type="entry name" value="N6_MTASE"/>
    <property type="match status" value="1"/>
</dbReference>
<keyword evidence="2" id="KW-0489">Methyltransferase</keyword>
<dbReference type="GO" id="GO:0008168">
    <property type="term" value="F:methyltransferase activity"/>
    <property type="evidence" value="ECO:0007669"/>
    <property type="project" value="UniProtKB-KW"/>
</dbReference>
<name>A0ABV9QLF1_9FIRM</name>
<evidence type="ECO:0000313" key="2">
    <source>
        <dbReference type="EMBL" id="MFC4804600.1"/>
    </source>
</evidence>
<dbReference type="Pfam" id="PF05175">
    <property type="entry name" value="MTS"/>
    <property type="match status" value="1"/>
</dbReference>
<dbReference type="PANTHER" id="PTHR47739">
    <property type="entry name" value="TRNA1(VAL) (ADENINE(37)-N6)-METHYLTRANSFERASE"/>
    <property type="match status" value="1"/>
</dbReference>
<gene>
    <name evidence="2" type="ORF">ACFO4R_05835</name>
</gene>
<accession>A0ABV9QLF1</accession>
<dbReference type="CDD" id="cd02440">
    <property type="entry name" value="AdoMet_MTases"/>
    <property type="match status" value="1"/>
</dbReference>
<dbReference type="GO" id="GO:0032259">
    <property type="term" value="P:methylation"/>
    <property type="evidence" value="ECO:0007669"/>
    <property type="project" value="UniProtKB-KW"/>
</dbReference>
<protein>
    <submittedName>
        <fullName evidence="2">tRNA1(Val) (Adenine(37)-N6)-methyltransferase</fullName>
        <ecNumber evidence="2">2.1.1.223</ecNumber>
    </submittedName>
</protein>
<dbReference type="InterPro" id="IPR002052">
    <property type="entry name" value="DNA_methylase_N6_adenine_CS"/>
</dbReference>
<reference evidence="3" key="1">
    <citation type="journal article" date="2019" name="Int. J. Syst. Evol. Microbiol.">
        <title>The Global Catalogue of Microorganisms (GCM) 10K type strain sequencing project: providing services to taxonomists for standard genome sequencing and annotation.</title>
        <authorList>
            <consortium name="The Broad Institute Genomics Platform"/>
            <consortium name="The Broad Institute Genome Sequencing Center for Infectious Disease"/>
            <person name="Wu L."/>
            <person name="Ma J."/>
        </authorList>
    </citation>
    <scope>NUCLEOTIDE SEQUENCE [LARGE SCALE GENOMIC DNA]</scope>
    <source>
        <strain evidence="3">CCUG 46385</strain>
    </source>
</reference>
<organism evidence="2 3">
    <name type="scientific">Filifactor villosus</name>
    <dbReference type="NCBI Taxonomy" id="29374"/>
    <lineage>
        <taxon>Bacteria</taxon>
        <taxon>Bacillati</taxon>
        <taxon>Bacillota</taxon>
        <taxon>Clostridia</taxon>
        <taxon>Peptostreptococcales</taxon>
        <taxon>Filifactoraceae</taxon>
        <taxon>Filifactor</taxon>
    </lineage>
</organism>
<dbReference type="SUPFAM" id="SSF53335">
    <property type="entry name" value="S-adenosyl-L-methionine-dependent methyltransferases"/>
    <property type="match status" value="1"/>
</dbReference>
<proteinExistence type="predicted"/>
<dbReference type="InterPro" id="IPR029063">
    <property type="entry name" value="SAM-dependent_MTases_sf"/>
</dbReference>
<dbReference type="InterPro" id="IPR050210">
    <property type="entry name" value="tRNA_Adenine-N(6)_MTase"/>
</dbReference>
<dbReference type="EC" id="2.1.1.223" evidence="2"/>
<dbReference type="PANTHER" id="PTHR47739:SF1">
    <property type="entry name" value="TRNA1(VAL) (ADENINE(37)-N6)-METHYLTRANSFERASE"/>
    <property type="match status" value="1"/>
</dbReference>
<keyword evidence="3" id="KW-1185">Reference proteome</keyword>
<dbReference type="InterPro" id="IPR007848">
    <property type="entry name" value="Small_mtfrase_dom"/>
</dbReference>
<dbReference type="Proteomes" id="UP001595916">
    <property type="component" value="Unassembled WGS sequence"/>
</dbReference>
<evidence type="ECO:0000313" key="3">
    <source>
        <dbReference type="Proteomes" id="UP001595916"/>
    </source>
</evidence>